<dbReference type="AlphaFoldDB" id="A0A0K9NLY9"/>
<keyword evidence="2" id="KW-1185">Reference proteome</keyword>
<protein>
    <submittedName>
        <fullName evidence="1">Uncharacterized protein</fullName>
    </submittedName>
</protein>
<accession>A0A0K9NLY9</accession>
<evidence type="ECO:0000313" key="2">
    <source>
        <dbReference type="Proteomes" id="UP000036987"/>
    </source>
</evidence>
<gene>
    <name evidence="1" type="ORF">ZOSMA_8G01540</name>
</gene>
<evidence type="ECO:0000313" key="1">
    <source>
        <dbReference type="EMBL" id="KMZ57005.1"/>
    </source>
</evidence>
<name>A0A0K9NLY9_ZOSMR</name>
<comment type="caution">
    <text evidence="1">The sequence shown here is derived from an EMBL/GenBank/DDBJ whole genome shotgun (WGS) entry which is preliminary data.</text>
</comment>
<reference evidence="2" key="1">
    <citation type="journal article" date="2016" name="Nature">
        <title>The genome of the seagrass Zostera marina reveals angiosperm adaptation to the sea.</title>
        <authorList>
            <person name="Olsen J.L."/>
            <person name="Rouze P."/>
            <person name="Verhelst B."/>
            <person name="Lin Y.-C."/>
            <person name="Bayer T."/>
            <person name="Collen J."/>
            <person name="Dattolo E."/>
            <person name="De Paoli E."/>
            <person name="Dittami S."/>
            <person name="Maumus F."/>
            <person name="Michel G."/>
            <person name="Kersting A."/>
            <person name="Lauritano C."/>
            <person name="Lohaus R."/>
            <person name="Toepel M."/>
            <person name="Tonon T."/>
            <person name="Vanneste K."/>
            <person name="Amirebrahimi M."/>
            <person name="Brakel J."/>
            <person name="Bostroem C."/>
            <person name="Chovatia M."/>
            <person name="Grimwood J."/>
            <person name="Jenkins J.W."/>
            <person name="Jueterbock A."/>
            <person name="Mraz A."/>
            <person name="Stam W.T."/>
            <person name="Tice H."/>
            <person name="Bornberg-Bauer E."/>
            <person name="Green P.J."/>
            <person name="Pearson G.A."/>
            <person name="Procaccini G."/>
            <person name="Duarte C.M."/>
            <person name="Schmutz J."/>
            <person name="Reusch T.B.H."/>
            <person name="Van de Peer Y."/>
        </authorList>
    </citation>
    <scope>NUCLEOTIDE SEQUENCE [LARGE SCALE GENOMIC DNA]</scope>
    <source>
        <strain evidence="2">cv. Finnish</strain>
    </source>
</reference>
<sequence>MFTLRNENTNLVGESEARNPWGGTPWIQKNGVGWSIRVRTRVLGETLCSL</sequence>
<organism evidence="1 2">
    <name type="scientific">Zostera marina</name>
    <name type="common">Eelgrass</name>
    <dbReference type="NCBI Taxonomy" id="29655"/>
    <lineage>
        <taxon>Eukaryota</taxon>
        <taxon>Viridiplantae</taxon>
        <taxon>Streptophyta</taxon>
        <taxon>Embryophyta</taxon>
        <taxon>Tracheophyta</taxon>
        <taxon>Spermatophyta</taxon>
        <taxon>Magnoliopsida</taxon>
        <taxon>Liliopsida</taxon>
        <taxon>Zosteraceae</taxon>
        <taxon>Zostera</taxon>
    </lineage>
</organism>
<dbReference type="EMBL" id="LFYR01002110">
    <property type="protein sequence ID" value="KMZ57005.1"/>
    <property type="molecule type" value="Genomic_DNA"/>
</dbReference>
<dbReference type="Proteomes" id="UP000036987">
    <property type="component" value="Unassembled WGS sequence"/>
</dbReference>
<proteinExistence type="predicted"/>